<accession>A0AAV2YKC1</accession>
<gene>
    <name evidence="1" type="ORF">N0F65_007359</name>
</gene>
<dbReference type="Proteomes" id="UP001146120">
    <property type="component" value="Unassembled WGS sequence"/>
</dbReference>
<reference evidence="1" key="1">
    <citation type="submission" date="2022-11" db="EMBL/GenBank/DDBJ databases">
        <authorList>
            <person name="Morgan W.R."/>
            <person name="Tartar A."/>
        </authorList>
    </citation>
    <scope>NUCLEOTIDE SEQUENCE</scope>
    <source>
        <strain evidence="1">ARSEF 373</strain>
    </source>
</reference>
<dbReference type="EMBL" id="DAKRPA010000295">
    <property type="protein sequence ID" value="DAZ93733.1"/>
    <property type="molecule type" value="Genomic_DNA"/>
</dbReference>
<keyword evidence="2" id="KW-1185">Reference proteome</keyword>
<dbReference type="Gene3D" id="1.10.510.10">
    <property type="entry name" value="Transferase(Phosphotransferase) domain 1"/>
    <property type="match status" value="1"/>
</dbReference>
<protein>
    <submittedName>
        <fullName evidence="1">Uncharacterized protein</fullName>
    </submittedName>
</protein>
<name>A0AAV2YKC1_9STRA</name>
<dbReference type="AlphaFoldDB" id="A0AAV2YKC1"/>
<evidence type="ECO:0000313" key="2">
    <source>
        <dbReference type="Proteomes" id="UP001146120"/>
    </source>
</evidence>
<dbReference type="SUPFAM" id="SSF56112">
    <property type="entry name" value="Protein kinase-like (PK-like)"/>
    <property type="match status" value="1"/>
</dbReference>
<proteinExistence type="predicted"/>
<dbReference type="InterPro" id="IPR011009">
    <property type="entry name" value="Kinase-like_dom_sf"/>
</dbReference>
<organism evidence="1 2">
    <name type="scientific">Lagenidium giganteum</name>
    <dbReference type="NCBI Taxonomy" id="4803"/>
    <lineage>
        <taxon>Eukaryota</taxon>
        <taxon>Sar</taxon>
        <taxon>Stramenopiles</taxon>
        <taxon>Oomycota</taxon>
        <taxon>Peronosporomycetes</taxon>
        <taxon>Pythiales</taxon>
        <taxon>Pythiaceae</taxon>
    </lineage>
</organism>
<sequence length="62" mass="6806">MWQVAGMIVSGKLRPTFCDGCPKWIECVAGMCLQGDPNKRPSASEVVNMLLGRSTADQGWYD</sequence>
<reference evidence="1" key="2">
    <citation type="journal article" date="2023" name="Microbiol Resour">
        <title>Decontamination and Annotation of the Draft Genome Sequence of the Oomycete Lagenidium giganteum ARSEF 373.</title>
        <authorList>
            <person name="Morgan W.R."/>
            <person name="Tartar A."/>
        </authorList>
    </citation>
    <scope>NUCLEOTIDE SEQUENCE</scope>
    <source>
        <strain evidence="1">ARSEF 373</strain>
    </source>
</reference>
<evidence type="ECO:0000313" key="1">
    <source>
        <dbReference type="EMBL" id="DAZ93733.1"/>
    </source>
</evidence>
<comment type="caution">
    <text evidence="1">The sequence shown here is derived from an EMBL/GenBank/DDBJ whole genome shotgun (WGS) entry which is preliminary data.</text>
</comment>